<gene>
    <name evidence="2" type="ORF">C1645_740305</name>
</gene>
<accession>A0A397ST20</accession>
<organism evidence="2 3">
    <name type="scientific">Glomus cerebriforme</name>
    <dbReference type="NCBI Taxonomy" id="658196"/>
    <lineage>
        <taxon>Eukaryota</taxon>
        <taxon>Fungi</taxon>
        <taxon>Fungi incertae sedis</taxon>
        <taxon>Mucoromycota</taxon>
        <taxon>Glomeromycotina</taxon>
        <taxon>Glomeromycetes</taxon>
        <taxon>Glomerales</taxon>
        <taxon>Glomeraceae</taxon>
        <taxon>Glomus</taxon>
    </lineage>
</organism>
<dbReference type="AlphaFoldDB" id="A0A397ST20"/>
<protein>
    <submittedName>
        <fullName evidence="2">Uncharacterized protein</fullName>
    </submittedName>
</protein>
<evidence type="ECO:0000313" key="3">
    <source>
        <dbReference type="Proteomes" id="UP000265703"/>
    </source>
</evidence>
<dbReference type="Proteomes" id="UP000265703">
    <property type="component" value="Unassembled WGS sequence"/>
</dbReference>
<proteinExistence type="predicted"/>
<name>A0A397ST20_9GLOM</name>
<comment type="caution">
    <text evidence="2">The sequence shown here is derived from an EMBL/GenBank/DDBJ whole genome shotgun (WGS) entry which is preliminary data.</text>
</comment>
<evidence type="ECO:0000313" key="2">
    <source>
        <dbReference type="EMBL" id="RIA87175.1"/>
    </source>
</evidence>
<dbReference type="OrthoDB" id="2303598at2759"/>
<feature type="region of interest" description="Disordered" evidence="1">
    <location>
        <begin position="191"/>
        <end position="217"/>
    </location>
</feature>
<reference evidence="2 3" key="1">
    <citation type="submission" date="2018-06" db="EMBL/GenBank/DDBJ databases">
        <title>Comparative genomics reveals the genomic features of Rhizophagus irregularis, R. cerebriforme, R. diaphanum and Gigaspora rosea, and their symbiotic lifestyle signature.</title>
        <authorList>
            <person name="Morin E."/>
            <person name="San Clemente H."/>
            <person name="Chen E.C.H."/>
            <person name="De La Providencia I."/>
            <person name="Hainaut M."/>
            <person name="Kuo A."/>
            <person name="Kohler A."/>
            <person name="Murat C."/>
            <person name="Tang N."/>
            <person name="Roy S."/>
            <person name="Loubradou J."/>
            <person name="Henrissat B."/>
            <person name="Grigoriev I.V."/>
            <person name="Corradi N."/>
            <person name="Roux C."/>
            <person name="Martin F.M."/>
        </authorList>
    </citation>
    <scope>NUCLEOTIDE SEQUENCE [LARGE SCALE GENOMIC DNA]</scope>
    <source>
        <strain evidence="2 3">DAOM 227022</strain>
    </source>
</reference>
<keyword evidence="3" id="KW-1185">Reference proteome</keyword>
<sequence length="251" mass="29214">MVGASYFVPLGEPNHYSIISKKAPCYFLPVRMLLPDGLALVFTHEIVLRYPKHNKKDIRKAWHFAIVPTKLMTKDEYMDAVKELCEIKATADSDELVRDSDDMTGVKDFQIVELYRLMFIWYTQTADYMDRLYANDIHTWIALESPSLMEFLQDKARAGIVFSALVRMNTEDSVTLETYKSDLLNEQKQHLGGMKKSSWPKSKVKNLNQRNSRTKIQNRRRKAGIEKFIILRIMKFKRVTKLNIEIIISAS</sequence>
<dbReference type="EMBL" id="QKYT01000322">
    <property type="protein sequence ID" value="RIA87175.1"/>
    <property type="molecule type" value="Genomic_DNA"/>
</dbReference>
<evidence type="ECO:0000256" key="1">
    <source>
        <dbReference type="SAM" id="MobiDB-lite"/>
    </source>
</evidence>